<dbReference type="Pfam" id="PF07690">
    <property type="entry name" value="MFS_1"/>
    <property type="match status" value="1"/>
</dbReference>
<feature type="transmembrane region" description="Helical" evidence="6">
    <location>
        <begin position="196"/>
        <end position="221"/>
    </location>
</feature>
<feature type="domain" description="Major facilitator superfamily (MFS) profile" evidence="7">
    <location>
        <begin position="119"/>
        <end position="317"/>
    </location>
</feature>
<organism evidence="8 9">
    <name type="scientific">Kribbella pittospori</name>
    <dbReference type="NCBI Taxonomy" id="722689"/>
    <lineage>
        <taxon>Bacteria</taxon>
        <taxon>Bacillati</taxon>
        <taxon>Actinomycetota</taxon>
        <taxon>Actinomycetes</taxon>
        <taxon>Propionibacteriales</taxon>
        <taxon>Kribbellaceae</taxon>
        <taxon>Kribbella</taxon>
    </lineage>
</organism>
<dbReference type="PROSITE" id="PS50850">
    <property type="entry name" value="MFS"/>
    <property type="match status" value="1"/>
</dbReference>
<protein>
    <recommendedName>
        <fullName evidence="7">Major facilitator superfamily (MFS) profile domain-containing protein</fullName>
    </recommendedName>
</protein>
<keyword evidence="5 6" id="KW-0472">Membrane</keyword>
<keyword evidence="9" id="KW-1185">Reference proteome</keyword>
<dbReference type="PANTHER" id="PTHR23513:SF6">
    <property type="entry name" value="MAJOR FACILITATOR SUPERFAMILY ASSOCIATED DOMAIN-CONTAINING PROTEIN"/>
    <property type="match status" value="1"/>
</dbReference>
<dbReference type="PANTHER" id="PTHR23513">
    <property type="entry name" value="INTEGRAL MEMBRANE EFFLUX PROTEIN-RELATED"/>
    <property type="match status" value="1"/>
</dbReference>
<proteinExistence type="predicted"/>
<dbReference type="OrthoDB" id="9815525at2"/>
<comment type="subcellular location">
    <subcellularLocation>
        <location evidence="1">Cell membrane</location>
        <topology evidence="1">Multi-pass membrane protein</topology>
    </subcellularLocation>
</comment>
<evidence type="ECO:0000256" key="1">
    <source>
        <dbReference type="ARBA" id="ARBA00004651"/>
    </source>
</evidence>
<feature type="transmembrane region" description="Helical" evidence="6">
    <location>
        <begin position="276"/>
        <end position="297"/>
    </location>
</feature>
<dbReference type="InterPro" id="IPR011701">
    <property type="entry name" value="MFS"/>
</dbReference>
<accession>A0A4R0JPR6</accession>
<feature type="transmembrane region" description="Helical" evidence="6">
    <location>
        <begin position="152"/>
        <end position="175"/>
    </location>
</feature>
<dbReference type="Gene3D" id="1.20.1250.20">
    <property type="entry name" value="MFS general substrate transporter like domains"/>
    <property type="match status" value="1"/>
</dbReference>
<evidence type="ECO:0000313" key="9">
    <source>
        <dbReference type="Proteomes" id="UP000291144"/>
    </source>
</evidence>
<evidence type="ECO:0000256" key="2">
    <source>
        <dbReference type="ARBA" id="ARBA00022475"/>
    </source>
</evidence>
<name>A0A4R0JPR6_9ACTN</name>
<sequence>MAAVRRCRDHRDLQPVLRDRGPVVRALTAPRRELLAANSAFALSNSVVATSGSALGGVLVQLLTAPVAIAVDAASFLLSAISNARITVPGRRSTAADPAKESMFKGIWGGVRAALAHPALRATTIAATVGALAGQMQGVIVVLFLVRDLGLSAGLVGLVIALAGVAGIIGATIGVQITSRLANGPAFIVGTTLSSLAGLVMAAAGGPTALALAVVIIAQLLRGWGPTLWGINQQTIRQVLVPPELLARTQATWRFLVHGMQPIGALLGGTLGALTGFRATLVMSSLVMLTGTAFAVLSPLRTLRQLPDTETSTPSSH</sequence>
<reference evidence="8 9" key="1">
    <citation type="submission" date="2019-02" db="EMBL/GenBank/DDBJ databases">
        <title>Kribbella capetownensis sp. nov. and Kribbella speibonae sp. nov., isolated from soil.</title>
        <authorList>
            <person name="Curtis S.M."/>
            <person name="Norton I."/>
            <person name="Everest G.J."/>
            <person name="Meyers P.R."/>
        </authorList>
    </citation>
    <scope>NUCLEOTIDE SEQUENCE [LARGE SCALE GENOMIC DNA]</scope>
    <source>
        <strain evidence="8 9">NRRL B-24813</strain>
    </source>
</reference>
<evidence type="ECO:0000256" key="6">
    <source>
        <dbReference type="SAM" id="Phobius"/>
    </source>
</evidence>
<dbReference type="InterPro" id="IPR036259">
    <property type="entry name" value="MFS_trans_sf"/>
</dbReference>
<dbReference type="SUPFAM" id="SSF103473">
    <property type="entry name" value="MFS general substrate transporter"/>
    <property type="match status" value="1"/>
</dbReference>
<evidence type="ECO:0000256" key="4">
    <source>
        <dbReference type="ARBA" id="ARBA00022989"/>
    </source>
</evidence>
<dbReference type="EMBL" id="SJKB01000032">
    <property type="protein sequence ID" value="TCC46986.1"/>
    <property type="molecule type" value="Genomic_DNA"/>
</dbReference>
<evidence type="ECO:0000313" key="8">
    <source>
        <dbReference type="EMBL" id="TCC46986.1"/>
    </source>
</evidence>
<dbReference type="AlphaFoldDB" id="A0A4R0JPR6"/>
<evidence type="ECO:0000259" key="7">
    <source>
        <dbReference type="PROSITE" id="PS50850"/>
    </source>
</evidence>
<keyword evidence="4 6" id="KW-1133">Transmembrane helix</keyword>
<dbReference type="CDD" id="cd06173">
    <property type="entry name" value="MFS_MefA_like"/>
    <property type="match status" value="1"/>
</dbReference>
<evidence type="ECO:0000256" key="3">
    <source>
        <dbReference type="ARBA" id="ARBA00022692"/>
    </source>
</evidence>
<feature type="transmembrane region" description="Helical" evidence="6">
    <location>
        <begin position="125"/>
        <end position="146"/>
    </location>
</feature>
<comment type="caution">
    <text evidence="8">The sequence shown here is derived from an EMBL/GenBank/DDBJ whole genome shotgun (WGS) entry which is preliminary data.</text>
</comment>
<dbReference type="Proteomes" id="UP000291144">
    <property type="component" value="Unassembled WGS sequence"/>
</dbReference>
<evidence type="ECO:0000256" key="5">
    <source>
        <dbReference type="ARBA" id="ARBA00023136"/>
    </source>
</evidence>
<dbReference type="InterPro" id="IPR020846">
    <property type="entry name" value="MFS_dom"/>
</dbReference>
<dbReference type="GO" id="GO:0022857">
    <property type="term" value="F:transmembrane transporter activity"/>
    <property type="evidence" value="ECO:0007669"/>
    <property type="project" value="InterPro"/>
</dbReference>
<keyword evidence="3 6" id="KW-0812">Transmembrane</keyword>
<keyword evidence="2" id="KW-1003">Cell membrane</keyword>
<dbReference type="GO" id="GO:0005886">
    <property type="term" value="C:plasma membrane"/>
    <property type="evidence" value="ECO:0007669"/>
    <property type="project" value="UniProtKB-SubCell"/>
</dbReference>
<gene>
    <name evidence="8" type="ORF">E0H73_43785</name>
</gene>